<dbReference type="SUPFAM" id="SSF55961">
    <property type="entry name" value="Bet v1-like"/>
    <property type="match status" value="1"/>
</dbReference>
<dbReference type="Gene3D" id="3.30.530.20">
    <property type="match status" value="1"/>
</dbReference>
<name>A0ABS2AL86_9ACTN</name>
<accession>A0ABS2AL86</accession>
<gene>
    <name evidence="3" type="ORF">JIG36_31170</name>
</gene>
<evidence type="ECO:0000313" key="3">
    <source>
        <dbReference type="EMBL" id="MBM2619984.1"/>
    </source>
</evidence>
<keyword evidence="4" id="KW-1185">Reference proteome</keyword>
<comment type="similarity">
    <text evidence="1">Belongs to the AHA1 family.</text>
</comment>
<evidence type="ECO:0000259" key="2">
    <source>
        <dbReference type="Pfam" id="PF08327"/>
    </source>
</evidence>
<reference evidence="3 4" key="1">
    <citation type="submission" date="2021-01" db="EMBL/GenBank/DDBJ databases">
        <title>Actinoplanes sp. nov. LDG1-06 isolated from lichen.</title>
        <authorList>
            <person name="Saeng-In P."/>
            <person name="Phongsopitanun W."/>
            <person name="Kanchanasin P."/>
            <person name="Yuki M."/>
            <person name="Kudo T."/>
            <person name="Ohkuma M."/>
            <person name="Tanasupawat S."/>
        </authorList>
    </citation>
    <scope>NUCLEOTIDE SEQUENCE [LARGE SCALE GENOMIC DNA]</scope>
    <source>
        <strain evidence="3 4">LDG1-06</strain>
    </source>
</reference>
<protein>
    <submittedName>
        <fullName evidence="3">SRPBCC domain-containing protein</fullName>
    </submittedName>
</protein>
<sequence>MQAPWTLVFVRELKHPPQAVWEALTDPAELDQWAPFAAERDMNALGPLTLTMVDGDNREDTRAVVRVADAPKVLEYSWDEDLLRWELEPSGEGTRMTLRHTLVGVTDASLVATGWHVCVVVLEHLLDGDPHGVVRGRAAEEYGFDELRAAYGEILGM</sequence>
<proteinExistence type="inferred from homology"/>
<dbReference type="InterPro" id="IPR023393">
    <property type="entry name" value="START-like_dom_sf"/>
</dbReference>
<dbReference type="Proteomes" id="UP000632138">
    <property type="component" value="Unassembled WGS sequence"/>
</dbReference>
<comment type="caution">
    <text evidence="3">The sequence shown here is derived from an EMBL/GenBank/DDBJ whole genome shotgun (WGS) entry which is preliminary data.</text>
</comment>
<feature type="domain" description="Activator of Hsp90 ATPase homologue 1/2-like C-terminal" evidence="2">
    <location>
        <begin position="15"/>
        <end position="126"/>
    </location>
</feature>
<organism evidence="3 4">
    <name type="scientific">Paractinoplanes ovalisporus</name>
    <dbReference type="NCBI Taxonomy" id="2810368"/>
    <lineage>
        <taxon>Bacteria</taxon>
        <taxon>Bacillati</taxon>
        <taxon>Actinomycetota</taxon>
        <taxon>Actinomycetes</taxon>
        <taxon>Micromonosporales</taxon>
        <taxon>Micromonosporaceae</taxon>
        <taxon>Paractinoplanes</taxon>
    </lineage>
</organism>
<evidence type="ECO:0000256" key="1">
    <source>
        <dbReference type="ARBA" id="ARBA00006817"/>
    </source>
</evidence>
<evidence type="ECO:0000313" key="4">
    <source>
        <dbReference type="Proteomes" id="UP000632138"/>
    </source>
</evidence>
<dbReference type="EMBL" id="JAENHP010000012">
    <property type="protein sequence ID" value="MBM2619984.1"/>
    <property type="molecule type" value="Genomic_DNA"/>
</dbReference>
<dbReference type="Pfam" id="PF08327">
    <property type="entry name" value="AHSA1"/>
    <property type="match status" value="1"/>
</dbReference>
<dbReference type="InterPro" id="IPR013538">
    <property type="entry name" value="ASHA1/2-like_C"/>
</dbReference>